<reference evidence="1 2" key="1">
    <citation type="submission" date="2018-10" db="EMBL/GenBank/DDBJ databases">
        <authorList>
            <person name="Li J."/>
        </authorList>
    </citation>
    <scope>NUCLEOTIDE SEQUENCE [LARGE SCALE GENOMIC DNA]</scope>
    <source>
        <strain evidence="1 2">JCM 11654</strain>
    </source>
</reference>
<evidence type="ECO:0000313" key="1">
    <source>
        <dbReference type="EMBL" id="RLP82255.1"/>
    </source>
</evidence>
<gene>
    <name evidence="1" type="ORF">D9V34_10690</name>
</gene>
<proteinExistence type="predicted"/>
<accession>A0A3L7AQL9</accession>
<organism evidence="1 2">
    <name type="scientific">Mycetocola lacteus</name>
    <dbReference type="NCBI Taxonomy" id="76637"/>
    <lineage>
        <taxon>Bacteria</taxon>
        <taxon>Bacillati</taxon>
        <taxon>Actinomycetota</taxon>
        <taxon>Actinomycetes</taxon>
        <taxon>Micrococcales</taxon>
        <taxon>Microbacteriaceae</taxon>
        <taxon>Mycetocola</taxon>
    </lineage>
</organism>
<keyword evidence="2" id="KW-1185">Reference proteome</keyword>
<dbReference type="AlphaFoldDB" id="A0A3L7AQL9"/>
<sequence length="200" mass="22586">MPKSSHSRKKIARRLSRSLTECIPVEIVDRFSEGETRTGLVLALGEDWILLQSIRDAGFYDGYAILRRKDIRRVRLQGTFVPYLREHREWPPPLPAGEINLASAATILADVARIASVFIFAEERRRPGAVWLGTPVERDARAMWIVMINPDCTWEDGAREALFTNLTRVEFDDDYSRAVHAVAGPMPAWGSEPSEDPAPE</sequence>
<dbReference type="OrthoDB" id="5069744at2"/>
<protein>
    <submittedName>
        <fullName evidence="1">Uncharacterized protein</fullName>
    </submittedName>
</protein>
<dbReference type="EMBL" id="RCUY01000009">
    <property type="protein sequence ID" value="RLP82255.1"/>
    <property type="molecule type" value="Genomic_DNA"/>
</dbReference>
<dbReference type="RefSeq" id="WP_121688792.1">
    <property type="nucleotide sequence ID" value="NZ_RCUY01000009.1"/>
</dbReference>
<dbReference type="Proteomes" id="UP000269438">
    <property type="component" value="Unassembled WGS sequence"/>
</dbReference>
<evidence type="ECO:0000313" key="2">
    <source>
        <dbReference type="Proteomes" id="UP000269438"/>
    </source>
</evidence>
<name>A0A3L7AQL9_9MICO</name>
<comment type="caution">
    <text evidence="1">The sequence shown here is derived from an EMBL/GenBank/DDBJ whole genome shotgun (WGS) entry which is preliminary data.</text>
</comment>